<evidence type="ECO:0000256" key="1">
    <source>
        <dbReference type="ARBA" id="ARBA00004123"/>
    </source>
</evidence>
<keyword evidence="3" id="KW-1133">Transmembrane helix</keyword>
<gene>
    <name evidence="6" type="primary">LOC107934727</name>
</gene>
<dbReference type="PANTHER" id="PTHR23318:SF0">
    <property type="entry name" value="SERINE_THREONINE-PROTEIN PHOSPHATASE 4 REGULATORY SUBUNIT 3"/>
    <property type="match status" value="1"/>
</dbReference>
<dbReference type="InterPro" id="IPR006887">
    <property type="entry name" value="P4R3-like_central_dom"/>
</dbReference>
<evidence type="ECO:0000259" key="4">
    <source>
        <dbReference type="Pfam" id="PF04802"/>
    </source>
</evidence>
<comment type="subcellular location">
    <subcellularLocation>
        <location evidence="1">Nucleus</location>
    </subcellularLocation>
</comment>
<dbReference type="InterPro" id="IPR051137">
    <property type="entry name" value="PP4R3-like"/>
</dbReference>
<feature type="domain" description="Serine/threonine-protein phosphatase 4 regulatory subunit 3-like central" evidence="4">
    <location>
        <begin position="16"/>
        <end position="81"/>
    </location>
</feature>
<organism evidence="5 6">
    <name type="scientific">Gossypium hirsutum</name>
    <name type="common">Upland cotton</name>
    <name type="synonym">Gossypium mexicanum</name>
    <dbReference type="NCBI Taxonomy" id="3635"/>
    <lineage>
        <taxon>Eukaryota</taxon>
        <taxon>Viridiplantae</taxon>
        <taxon>Streptophyta</taxon>
        <taxon>Embryophyta</taxon>
        <taxon>Tracheophyta</taxon>
        <taxon>Spermatophyta</taxon>
        <taxon>Magnoliopsida</taxon>
        <taxon>eudicotyledons</taxon>
        <taxon>Gunneridae</taxon>
        <taxon>Pentapetalae</taxon>
        <taxon>rosids</taxon>
        <taxon>malvids</taxon>
        <taxon>Malvales</taxon>
        <taxon>Malvaceae</taxon>
        <taxon>Malvoideae</taxon>
        <taxon>Gossypium</taxon>
    </lineage>
</organism>
<dbReference type="GeneID" id="107934727"/>
<reference evidence="5" key="1">
    <citation type="journal article" date="2020" name="Nat. Genet.">
        <title>Genomic diversifications of five Gossypium allopolyploid species and their impact on cotton improvement.</title>
        <authorList>
            <person name="Chen Z.J."/>
            <person name="Sreedasyam A."/>
            <person name="Ando A."/>
            <person name="Song Q."/>
            <person name="De Santiago L.M."/>
            <person name="Hulse-Kemp A.M."/>
            <person name="Ding M."/>
            <person name="Ye W."/>
            <person name="Kirkbride R.C."/>
            <person name="Jenkins J."/>
            <person name="Plott C."/>
            <person name="Lovell J."/>
            <person name="Lin Y.M."/>
            <person name="Vaughn R."/>
            <person name="Liu B."/>
            <person name="Simpson S."/>
            <person name="Scheffler B.E."/>
            <person name="Wen L."/>
            <person name="Saski C.A."/>
            <person name="Grover C.E."/>
            <person name="Hu G."/>
            <person name="Conover J.L."/>
            <person name="Carlson J.W."/>
            <person name="Shu S."/>
            <person name="Boston L.B."/>
            <person name="Williams M."/>
            <person name="Peterson D.G."/>
            <person name="McGee K."/>
            <person name="Jones D.C."/>
            <person name="Wendel J.F."/>
            <person name="Stelly D.M."/>
            <person name="Grimwood J."/>
            <person name="Schmutz J."/>
        </authorList>
    </citation>
    <scope>NUCLEOTIDE SEQUENCE [LARGE SCALE GENOMIC DNA]</scope>
    <source>
        <strain evidence="5">cv. TM-1</strain>
    </source>
</reference>
<keyword evidence="2" id="KW-0539">Nucleus</keyword>
<dbReference type="RefSeq" id="XP_040939053.1">
    <property type="nucleotide sequence ID" value="XM_041083119.1"/>
</dbReference>
<proteinExistence type="predicted"/>
<keyword evidence="3" id="KW-0812">Transmembrane</keyword>
<dbReference type="PANTHER" id="PTHR23318">
    <property type="entry name" value="ATP SYNTHASE GAMMA-RELATED"/>
    <property type="match status" value="1"/>
</dbReference>
<protein>
    <submittedName>
        <fullName evidence="6">Suppressor of Mek1-like isoform X3</fullName>
    </submittedName>
</protein>
<name>A0ABM2Z8P5_GOSHI</name>
<reference evidence="6" key="2">
    <citation type="submission" date="2025-08" db="UniProtKB">
        <authorList>
            <consortium name="RefSeq"/>
        </authorList>
    </citation>
    <scope>IDENTIFICATION</scope>
</reference>
<dbReference type="Pfam" id="PF04802">
    <property type="entry name" value="PP4R3"/>
    <property type="match status" value="1"/>
</dbReference>
<dbReference type="Proteomes" id="UP000818029">
    <property type="component" value="Chromosome A12"/>
</dbReference>
<accession>A0ABM2Z8P5</accession>
<sequence>MPRSSLINLLKFYYGRVGYLKDVILARVLDEATAASLNFIIHSNNAIVISILKDDSTFIQELFTRLRPPTTSAESKKNLVSQLPNKKETVYGALDKWVAWETESIDRNCKSFTNFQEEEPMVACYSSIFSLLVFLLCIFQLLKYIH</sequence>
<evidence type="ECO:0000313" key="5">
    <source>
        <dbReference type="Proteomes" id="UP000818029"/>
    </source>
</evidence>
<evidence type="ECO:0000256" key="3">
    <source>
        <dbReference type="SAM" id="Phobius"/>
    </source>
</evidence>
<keyword evidence="5" id="KW-1185">Reference proteome</keyword>
<feature type="transmembrane region" description="Helical" evidence="3">
    <location>
        <begin position="122"/>
        <end position="142"/>
    </location>
</feature>
<evidence type="ECO:0000313" key="6">
    <source>
        <dbReference type="RefSeq" id="XP_040939053.1"/>
    </source>
</evidence>
<evidence type="ECO:0000256" key="2">
    <source>
        <dbReference type="ARBA" id="ARBA00023242"/>
    </source>
</evidence>
<keyword evidence="3" id="KW-0472">Membrane</keyword>